<name>A0AAW1V9Y1_9CUCU</name>
<dbReference type="Proteomes" id="UP001431783">
    <property type="component" value="Unassembled WGS sequence"/>
</dbReference>
<dbReference type="PANTHER" id="PTHR48043">
    <property type="entry name" value="EG:EG0003.4 PROTEIN-RELATED"/>
    <property type="match status" value="1"/>
</dbReference>
<dbReference type="EMBL" id="JARQZJ010000132">
    <property type="protein sequence ID" value="KAK9892174.1"/>
    <property type="molecule type" value="Genomic_DNA"/>
</dbReference>
<dbReference type="Gene3D" id="3.40.50.2000">
    <property type="entry name" value="Glycogen Phosphorylase B"/>
    <property type="match status" value="1"/>
</dbReference>
<keyword evidence="2" id="KW-0328">Glycosyltransferase</keyword>
<proteinExistence type="inferred from homology"/>
<accession>A0AAW1V9Y1</accession>
<reference evidence="4 5" key="1">
    <citation type="submission" date="2023-03" db="EMBL/GenBank/DDBJ databases">
        <title>Genome insight into feeding habits of ladybird beetles.</title>
        <authorList>
            <person name="Li H.-S."/>
            <person name="Huang Y.-H."/>
            <person name="Pang H."/>
        </authorList>
    </citation>
    <scope>NUCLEOTIDE SEQUENCE [LARGE SCALE GENOMIC DNA]</scope>
    <source>
        <strain evidence="4">SYSU_2023b</strain>
        <tissue evidence="4">Whole body</tissue>
    </source>
</reference>
<keyword evidence="5" id="KW-1185">Reference proteome</keyword>
<evidence type="ECO:0000256" key="1">
    <source>
        <dbReference type="ARBA" id="ARBA00009995"/>
    </source>
</evidence>
<organism evidence="4 5">
    <name type="scientific">Henosepilachna vigintioctopunctata</name>
    <dbReference type="NCBI Taxonomy" id="420089"/>
    <lineage>
        <taxon>Eukaryota</taxon>
        <taxon>Metazoa</taxon>
        <taxon>Ecdysozoa</taxon>
        <taxon>Arthropoda</taxon>
        <taxon>Hexapoda</taxon>
        <taxon>Insecta</taxon>
        <taxon>Pterygota</taxon>
        <taxon>Neoptera</taxon>
        <taxon>Endopterygota</taxon>
        <taxon>Coleoptera</taxon>
        <taxon>Polyphaga</taxon>
        <taxon>Cucujiformia</taxon>
        <taxon>Coccinelloidea</taxon>
        <taxon>Coccinellidae</taxon>
        <taxon>Epilachninae</taxon>
        <taxon>Epilachnini</taxon>
        <taxon>Henosepilachna</taxon>
    </lineage>
</organism>
<evidence type="ECO:0000313" key="5">
    <source>
        <dbReference type="Proteomes" id="UP001431783"/>
    </source>
</evidence>
<evidence type="ECO:0000313" key="4">
    <source>
        <dbReference type="EMBL" id="KAK9892174.1"/>
    </source>
</evidence>
<evidence type="ECO:0000256" key="3">
    <source>
        <dbReference type="ARBA" id="ARBA00022679"/>
    </source>
</evidence>
<dbReference type="InterPro" id="IPR050271">
    <property type="entry name" value="UDP-glycosyltransferase"/>
</dbReference>
<sequence length="299" mass="35007">MESKYSILILFFSAVNSAKILGWFTCPSISHQGVFQPIWKELSLRGHEVTVITSDPLKVPILNNLTEIDMKFTYALWKDIDISNMRREVMSSFEIQYNFQRVHERALEMAFKVKEIQEVMRKPKHYFDLILVESHHPIIYGLQHKFGAPLISISSLGNYNFLHFLSGNSIHPYLYKDFVSDLFGELTMWEKFDSIYLVVGSYILNKFIIYPHADKIARSYFGDDMPYIEEMVKNTSLWFENVNPIFADRKPLAPNYMQFSHSKPIDRTPLPKVCFPNFLEHIFFKLNIGSSITDWFICG</sequence>
<dbReference type="PANTHER" id="PTHR48043:SF159">
    <property type="entry name" value="EG:EG0003.4 PROTEIN-RELATED"/>
    <property type="match status" value="1"/>
</dbReference>
<gene>
    <name evidence="4" type="ORF">WA026_018376</name>
</gene>
<dbReference type="GO" id="GO:0008194">
    <property type="term" value="F:UDP-glycosyltransferase activity"/>
    <property type="evidence" value="ECO:0007669"/>
    <property type="project" value="TreeGrafter"/>
</dbReference>
<dbReference type="SUPFAM" id="SSF53756">
    <property type="entry name" value="UDP-Glycosyltransferase/glycogen phosphorylase"/>
    <property type="match status" value="1"/>
</dbReference>
<protein>
    <submittedName>
        <fullName evidence="4">Uncharacterized protein</fullName>
    </submittedName>
</protein>
<comment type="similarity">
    <text evidence="1">Belongs to the UDP-glycosyltransferase family.</text>
</comment>
<evidence type="ECO:0000256" key="2">
    <source>
        <dbReference type="ARBA" id="ARBA00022676"/>
    </source>
</evidence>
<comment type="caution">
    <text evidence="4">The sequence shown here is derived from an EMBL/GenBank/DDBJ whole genome shotgun (WGS) entry which is preliminary data.</text>
</comment>
<keyword evidence="3" id="KW-0808">Transferase</keyword>
<dbReference type="AlphaFoldDB" id="A0AAW1V9Y1"/>